<organism evidence="2 3">
    <name type="scientific">Phaeosphaeria nodorum (strain SN15 / ATCC MYA-4574 / FGSC 10173)</name>
    <name type="common">Glume blotch fungus</name>
    <name type="synonym">Parastagonospora nodorum</name>
    <dbReference type="NCBI Taxonomy" id="321614"/>
    <lineage>
        <taxon>Eukaryota</taxon>
        <taxon>Fungi</taxon>
        <taxon>Dikarya</taxon>
        <taxon>Ascomycota</taxon>
        <taxon>Pezizomycotina</taxon>
        <taxon>Dothideomycetes</taxon>
        <taxon>Pleosporomycetidae</taxon>
        <taxon>Pleosporales</taxon>
        <taxon>Pleosporineae</taxon>
        <taxon>Phaeosphaeriaceae</taxon>
        <taxon>Parastagonospora</taxon>
    </lineage>
</organism>
<proteinExistence type="predicted"/>
<accession>A0A7U2ET73</accession>
<keyword evidence="3" id="KW-1185">Reference proteome</keyword>
<evidence type="ECO:0000313" key="2">
    <source>
        <dbReference type="EMBL" id="QRC90695.1"/>
    </source>
</evidence>
<evidence type="ECO:0000313" key="3">
    <source>
        <dbReference type="Proteomes" id="UP000663193"/>
    </source>
</evidence>
<protein>
    <submittedName>
        <fullName evidence="2">Uncharacterized protein</fullName>
    </submittedName>
</protein>
<feature type="coiled-coil region" evidence="1">
    <location>
        <begin position="270"/>
        <end position="304"/>
    </location>
</feature>
<evidence type="ECO:0000256" key="1">
    <source>
        <dbReference type="SAM" id="Coils"/>
    </source>
</evidence>
<keyword evidence="1" id="KW-0175">Coiled coil</keyword>
<gene>
    <name evidence="2" type="ORF">JI435_425830</name>
</gene>
<dbReference type="VEuPathDB" id="FungiDB:JI435_425830"/>
<name>A0A7U2ET73_PHANO</name>
<reference evidence="3" key="1">
    <citation type="journal article" date="2021" name="BMC Genomics">
        <title>Chromosome-level genome assembly and manually-curated proteome of model necrotroph Parastagonospora nodorum Sn15 reveals a genome-wide trove of candidate effector homologs, and redundancy of virulence-related functions within an accessory chromosome.</title>
        <authorList>
            <person name="Bertazzoni S."/>
            <person name="Jones D.A.B."/>
            <person name="Phan H.T."/>
            <person name="Tan K.-C."/>
            <person name="Hane J.K."/>
        </authorList>
    </citation>
    <scope>NUCLEOTIDE SEQUENCE [LARGE SCALE GENOMIC DNA]</scope>
    <source>
        <strain evidence="3">SN15 / ATCC MYA-4574 / FGSC 10173)</strain>
    </source>
</reference>
<dbReference type="Proteomes" id="UP000663193">
    <property type="component" value="Chromosome 1"/>
</dbReference>
<dbReference type="EMBL" id="CP069023">
    <property type="protein sequence ID" value="QRC90695.1"/>
    <property type="molecule type" value="Genomic_DNA"/>
</dbReference>
<dbReference type="AlphaFoldDB" id="A0A7U2ET73"/>
<sequence length="320" mass="35325">MGEEAEAAAAARAHWVGQFNTTSATTSGCAINEVGPQAAALQEVLARPTLAATTMGVVIVDDDTIQMTTTAQENTQAILGRYAVATAELGVTLGRAQHLKMVATPDLEVNMGCEMSLKLKSATKQRRSEEYIDQDKLPPHWGYGRAVTMTHCLDRGEAKADGHLGSGHGCPRSRVRCKVPHKGERCPKLYMTRNHWKKGRYGKAPTLEDRLNSLRVQPNEKDEAELILRGYTIFEHMHKRGGSSLKRPLDDESAFTESQKRLKLTNLALLKELRQAAAEQRSRLKHVFDERALLQKDKAEAREKQVKADAAYADALAVSN</sequence>